<accession>A0ABW4NPE1</accession>
<dbReference type="SUPFAM" id="SSF50249">
    <property type="entry name" value="Nucleic acid-binding proteins"/>
    <property type="match status" value="1"/>
</dbReference>
<evidence type="ECO:0000256" key="3">
    <source>
        <dbReference type="PIRNR" id="PIRNR002070"/>
    </source>
</evidence>
<dbReference type="RefSeq" id="WP_058918975.1">
    <property type="nucleotide sequence ID" value="NZ_JBHSQC010000001.1"/>
</dbReference>
<dbReference type="InterPro" id="IPR000424">
    <property type="entry name" value="Primosome_PriB/ssb"/>
</dbReference>
<dbReference type="NCBIfam" id="TIGR00621">
    <property type="entry name" value="ssb"/>
    <property type="match status" value="1"/>
</dbReference>
<dbReference type="InterPro" id="IPR011344">
    <property type="entry name" value="ssDNA-bd"/>
</dbReference>
<comment type="caution">
    <text evidence="2">Lacks conserved residue(s) required for the propagation of feature annotation.</text>
</comment>
<dbReference type="GO" id="GO:0003677">
    <property type="term" value="F:DNA binding"/>
    <property type="evidence" value="ECO:0007669"/>
    <property type="project" value="UniProtKB-KW"/>
</dbReference>
<proteinExistence type="inferred from homology"/>
<dbReference type="CDD" id="cd04496">
    <property type="entry name" value="SSB_OBF"/>
    <property type="match status" value="1"/>
</dbReference>
<keyword evidence="1 2" id="KW-0238">DNA-binding</keyword>
<dbReference type="PIRSF" id="PIRSF002070">
    <property type="entry name" value="SSB"/>
    <property type="match status" value="1"/>
</dbReference>
<comment type="subunit">
    <text evidence="2">Homotetramer.</text>
</comment>
<dbReference type="Proteomes" id="UP001597285">
    <property type="component" value="Unassembled WGS sequence"/>
</dbReference>
<dbReference type="PROSITE" id="PS50935">
    <property type="entry name" value="SSB"/>
    <property type="match status" value="1"/>
</dbReference>
<evidence type="ECO:0000256" key="2">
    <source>
        <dbReference type="HAMAP-Rule" id="MF_00984"/>
    </source>
</evidence>
<dbReference type="PANTHER" id="PTHR10302:SF27">
    <property type="entry name" value="SINGLE-STRANDED DNA-BINDING PROTEIN"/>
    <property type="match status" value="1"/>
</dbReference>
<name>A0ABW4NPE1_9LACT</name>
<dbReference type="EMBL" id="JBHUFF010000019">
    <property type="protein sequence ID" value="MFD1800300.1"/>
    <property type="molecule type" value="Genomic_DNA"/>
</dbReference>
<gene>
    <name evidence="4" type="ORF">ACFSBK_10625</name>
</gene>
<comment type="caution">
    <text evidence="4">The sequence shown here is derived from an EMBL/GenBank/DDBJ whole genome shotgun (WGS) entry which is preliminary data.</text>
</comment>
<protein>
    <recommendedName>
        <fullName evidence="2 3">Single-stranded DNA-binding protein</fullName>
        <shortName evidence="2">SSB</shortName>
    </recommendedName>
</protein>
<evidence type="ECO:0000313" key="4">
    <source>
        <dbReference type="EMBL" id="MFD1800300.1"/>
    </source>
</evidence>
<evidence type="ECO:0000256" key="1">
    <source>
        <dbReference type="ARBA" id="ARBA00023125"/>
    </source>
</evidence>
<keyword evidence="5" id="KW-1185">Reference proteome</keyword>
<organism evidence="4 5">
    <name type="scientific">Carnobacterium antarcticum</name>
    <dbReference type="NCBI Taxonomy" id="2126436"/>
    <lineage>
        <taxon>Bacteria</taxon>
        <taxon>Bacillati</taxon>
        <taxon>Bacillota</taxon>
        <taxon>Bacilli</taxon>
        <taxon>Lactobacillales</taxon>
        <taxon>Carnobacteriaceae</taxon>
        <taxon>Carnobacterium</taxon>
    </lineage>
</organism>
<dbReference type="InterPro" id="IPR012340">
    <property type="entry name" value="NA-bd_OB-fold"/>
</dbReference>
<dbReference type="PANTHER" id="PTHR10302">
    <property type="entry name" value="SINGLE-STRANDED DNA-BINDING PROTEIN"/>
    <property type="match status" value="1"/>
</dbReference>
<dbReference type="HAMAP" id="MF_00984">
    <property type="entry name" value="SSB"/>
    <property type="match status" value="1"/>
</dbReference>
<dbReference type="Pfam" id="PF00436">
    <property type="entry name" value="SSB"/>
    <property type="match status" value="1"/>
</dbReference>
<reference evidence="5" key="1">
    <citation type="journal article" date="2019" name="Int. J. Syst. Evol. Microbiol.">
        <title>The Global Catalogue of Microorganisms (GCM) 10K type strain sequencing project: providing services to taxonomists for standard genome sequencing and annotation.</title>
        <authorList>
            <consortium name="The Broad Institute Genomics Platform"/>
            <consortium name="The Broad Institute Genome Sequencing Center for Infectious Disease"/>
            <person name="Wu L."/>
            <person name="Ma J."/>
        </authorList>
    </citation>
    <scope>NUCLEOTIDE SEQUENCE [LARGE SCALE GENOMIC DNA]</scope>
    <source>
        <strain evidence="5">KCTC 42143</strain>
    </source>
</reference>
<dbReference type="Gene3D" id="2.40.50.140">
    <property type="entry name" value="Nucleic acid-binding proteins"/>
    <property type="match status" value="1"/>
</dbReference>
<evidence type="ECO:0000313" key="5">
    <source>
        <dbReference type="Proteomes" id="UP001597285"/>
    </source>
</evidence>
<sequence length="116" mass="13223">MNQMALVGRLVKEVELKEIGEGKIVTNNTLAVKRRYKNEQGQQTDFIPVVAWGPVAKLLHTYCEKGHLVGLSGRMQSRSYVNKEEETVFLVEMVIDELHFLQGRKIQDPSLLEVEV</sequence>